<dbReference type="GO" id="GO:0055085">
    <property type="term" value="P:transmembrane transport"/>
    <property type="evidence" value="ECO:0007669"/>
    <property type="project" value="InterPro"/>
</dbReference>
<evidence type="ECO:0000256" key="2">
    <source>
        <dbReference type="ARBA" id="ARBA00022729"/>
    </source>
</evidence>
<evidence type="ECO:0000256" key="1">
    <source>
        <dbReference type="ARBA" id="ARBA00004418"/>
    </source>
</evidence>
<dbReference type="InterPro" id="IPR038404">
    <property type="entry name" value="TRAP_DctP_sf"/>
</dbReference>
<evidence type="ECO:0000313" key="5">
    <source>
        <dbReference type="EMBL" id="GHF67377.1"/>
    </source>
</evidence>
<evidence type="ECO:0000256" key="3">
    <source>
        <dbReference type="ARBA" id="ARBA00022764"/>
    </source>
</evidence>
<dbReference type="Gene3D" id="3.40.190.170">
    <property type="entry name" value="Bacterial extracellular solute-binding protein, family 7"/>
    <property type="match status" value="1"/>
</dbReference>
<reference evidence="5" key="1">
    <citation type="journal article" date="2014" name="Int. J. Syst. Evol. Microbiol.">
        <title>Complete genome sequence of Corynebacterium casei LMG S-19264T (=DSM 44701T), isolated from a smear-ripened cheese.</title>
        <authorList>
            <consortium name="US DOE Joint Genome Institute (JGI-PGF)"/>
            <person name="Walter F."/>
            <person name="Albersmeier A."/>
            <person name="Kalinowski J."/>
            <person name="Ruckert C."/>
        </authorList>
    </citation>
    <scope>NUCLEOTIDE SEQUENCE</scope>
    <source>
        <strain evidence="5">KCTC 42650</strain>
    </source>
</reference>
<comment type="caution">
    <text evidence="5">The sequence shown here is derived from an EMBL/GenBank/DDBJ whole genome shotgun (WGS) entry which is preliminary data.</text>
</comment>
<sequence length="380" mass="40396">MKTTITGALALSLCVAAAGSLGAEERMLKFSSGFPESAAPPQAYAKVAEWLAANSEIKAEVFSMSLLSFGETPAGIRDGITDAGYVLTPYFPAEFSETNMAADMALLVSSGTDAPALVMAAAITEYVMLNCPECVAEYTAQNQVFLASGASTEYSLVCTKPVNTVADLKGLSVRSGASVFGRWIEHFGGTKVSIPGSEMYEALSQKVVDCTMVSMPDVMNFQLADVATDMTVNAPGGVFAGTASMNLNLDLWRGMTPEERKIMLEAGSRMTAGTSVIYHNSSIEAEPKVKAAGVNVVELSEELSKATQDFIVADLDTIRDQFTSLYGVENAAAKIETVKGLVEKWKGLVADIDPTSMDAYQALLMTEVYSKVDPEAYAMQ</sequence>
<organism evidence="5 6">
    <name type="scientific">Seohaeicola zhoushanensis</name>
    <dbReference type="NCBI Taxonomy" id="1569283"/>
    <lineage>
        <taxon>Bacteria</taxon>
        <taxon>Pseudomonadati</taxon>
        <taxon>Pseudomonadota</taxon>
        <taxon>Alphaproteobacteria</taxon>
        <taxon>Rhodobacterales</taxon>
        <taxon>Roseobacteraceae</taxon>
        <taxon>Seohaeicola</taxon>
    </lineage>
</organism>
<keyword evidence="3" id="KW-0574">Periplasm</keyword>
<feature type="chain" id="PRO_5035284264" description="C4-dicarboxylate ABC transporter substrate-binding protein" evidence="4">
    <location>
        <begin position="24"/>
        <end position="380"/>
    </location>
</feature>
<dbReference type="AlphaFoldDB" id="A0A8J3MAH5"/>
<evidence type="ECO:0008006" key="7">
    <source>
        <dbReference type="Google" id="ProtNLM"/>
    </source>
</evidence>
<dbReference type="Proteomes" id="UP000626220">
    <property type="component" value="Unassembled WGS sequence"/>
</dbReference>
<gene>
    <name evidence="5" type="ORF">GCM10017056_43280</name>
</gene>
<reference evidence="5" key="2">
    <citation type="submission" date="2020-09" db="EMBL/GenBank/DDBJ databases">
        <authorList>
            <person name="Sun Q."/>
            <person name="Kim S."/>
        </authorList>
    </citation>
    <scope>NUCLEOTIDE SEQUENCE</scope>
    <source>
        <strain evidence="5">KCTC 42650</strain>
    </source>
</reference>
<comment type="subcellular location">
    <subcellularLocation>
        <location evidence="1">Periplasm</location>
    </subcellularLocation>
</comment>
<dbReference type="CDD" id="cd13666">
    <property type="entry name" value="PBP2_TRAP_DctP_like_1"/>
    <property type="match status" value="1"/>
</dbReference>
<proteinExistence type="predicted"/>
<dbReference type="EMBL" id="BNCJ01000019">
    <property type="protein sequence ID" value="GHF67377.1"/>
    <property type="molecule type" value="Genomic_DNA"/>
</dbReference>
<dbReference type="NCBIfam" id="NF037995">
    <property type="entry name" value="TRAP_S1"/>
    <property type="match status" value="1"/>
</dbReference>
<evidence type="ECO:0000313" key="6">
    <source>
        <dbReference type="Proteomes" id="UP000626220"/>
    </source>
</evidence>
<dbReference type="GO" id="GO:0042597">
    <property type="term" value="C:periplasmic space"/>
    <property type="evidence" value="ECO:0007669"/>
    <property type="project" value="UniProtKB-SubCell"/>
</dbReference>
<dbReference type="Pfam" id="PF03480">
    <property type="entry name" value="DctP"/>
    <property type="match status" value="1"/>
</dbReference>
<dbReference type="PANTHER" id="PTHR33376:SF15">
    <property type="entry name" value="BLL6794 PROTEIN"/>
    <property type="match status" value="1"/>
</dbReference>
<name>A0A8J3MAH5_9RHOB</name>
<dbReference type="PANTHER" id="PTHR33376">
    <property type="match status" value="1"/>
</dbReference>
<keyword evidence="6" id="KW-1185">Reference proteome</keyword>
<evidence type="ECO:0000256" key="4">
    <source>
        <dbReference type="SAM" id="SignalP"/>
    </source>
</evidence>
<feature type="signal peptide" evidence="4">
    <location>
        <begin position="1"/>
        <end position="23"/>
    </location>
</feature>
<dbReference type="InterPro" id="IPR018389">
    <property type="entry name" value="DctP_fam"/>
</dbReference>
<dbReference type="RefSeq" id="WP_189682213.1">
    <property type="nucleotide sequence ID" value="NZ_BNCJ01000019.1"/>
</dbReference>
<accession>A0A8J3MAH5</accession>
<protein>
    <recommendedName>
        <fullName evidence="7">C4-dicarboxylate ABC transporter substrate-binding protein</fullName>
    </recommendedName>
</protein>
<keyword evidence="2 4" id="KW-0732">Signal</keyword>